<accession>A0A5B0SC32</accession>
<evidence type="ECO:0000313" key="1">
    <source>
        <dbReference type="EMBL" id="KAA1133994.1"/>
    </source>
</evidence>
<dbReference type="EMBL" id="VDEP01000069">
    <property type="protein sequence ID" value="KAA1133994.1"/>
    <property type="molecule type" value="Genomic_DNA"/>
</dbReference>
<sequence>MRTIRSLGSLDLIKFLVLNRVFFIFIKVWNGMCHFLWNSSHSSLLTELLSMVKHYGPNQPPQVDDMCLIDGNQAIPPKNTIAFFW</sequence>
<gene>
    <name evidence="1" type="ORF">PGTUg99_009872</name>
</gene>
<proteinExistence type="predicted"/>
<name>A0A5B0SC32_PUCGR</name>
<reference evidence="1 2" key="1">
    <citation type="submission" date="2019-05" db="EMBL/GenBank/DDBJ databases">
        <title>Emergence of the Ug99 lineage of the wheat stem rust pathogen through somatic hybridization.</title>
        <authorList>
            <person name="Li F."/>
            <person name="Upadhyaya N.M."/>
            <person name="Sperschneider J."/>
            <person name="Matny O."/>
            <person name="Nguyen-Phuc H."/>
            <person name="Mago R."/>
            <person name="Raley C."/>
            <person name="Miller M.E."/>
            <person name="Silverstein K.A.T."/>
            <person name="Henningsen E."/>
            <person name="Hirsch C.D."/>
            <person name="Visser B."/>
            <person name="Pretorius Z.A."/>
            <person name="Steffenson B.J."/>
            <person name="Schwessinger B."/>
            <person name="Dodds P.N."/>
            <person name="Figueroa M."/>
        </authorList>
    </citation>
    <scope>NUCLEOTIDE SEQUENCE [LARGE SCALE GENOMIC DNA]</scope>
    <source>
        <strain evidence="1 2">Ug99</strain>
    </source>
</reference>
<organism evidence="1 2">
    <name type="scientific">Puccinia graminis f. sp. tritici</name>
    <dbReference type="NCBI Taxonomy" id="56615"/>
    <lineage>
        <taxon>Eukaryota</taxon>
        <taxon>Fungi</taxon>
        <taxon>Dikarya</taxon>
        <taxon>Basidiomycota</taxon>
        <taxon>Pucciniomycotina</taxon>
        <taxon>Pucciniomycetes</taxon>
        <taxon>Pucciniales</taxon>
        <taxon>Pucciniaceae</taxon>
        <taxon>Puccinia</taxon>
    </lineage>
</organism>
<protein>
    <submittedName>
        <fullName evidence="1">Uncharacterized protein</fullName>
    </submittedName>
</protein>
<dbReference type="Proteomes" id="UP000325313">
    <property type="component" value="Unassembled WGS sequence"/>
</dbReference>
<evidence type="ECO:0000313" key="2">
    <source>
        <dbReference type="Proteomes" id="UP000325313"/>
    </source>
</evidence>
<comment type="caution">
    <text evidence="1">The sequence shown here is derived from an EMBL/GenBank/DDBJ whole genome shotgun (WGS) entry which is preliminary data.</text>
</comment>
<dbReference type="AlphaFoldDB" id="A0A5B0SC32"/>